<dbReference type="KEGG" id="fal:FRAAL6443"/>
<reference evidence="6 7" key="1">
    <citation type="journal article" date="2007" name="Genome Res.">
        <title>Genome characteristics of facultatively symbiotic Frankia sp. strains reflect host range and host plant biogeography.</title>
        <authorList>
            <person name="Normand P."/>
            <person name="Lapierre P."/>
            <person name="Tisa L.S."/>
            <person name="Gogarten J.P."/>
            <person name="Alloisio N."/>
            <person name="Bagnarol E."/>
            <person name="Bassi C.A."/>
            <person name="Berry A.M."/>
            <person name="Bickhart D.M."/>
            <person name="Choisne N."/>
            <person name="Couloux A."/>
            <person name="Cournoyer B."/>
            <person name="Cruveiller S."/>
            <person name="Daubin V."/>
            <person name="Demange N."/>
            <person name="Francino M.P."/>
            <person name="Goltsman E."/>
            <person name="Huang Y."/>
            <person name="Kopp O.R."/>
            <person name="Labarre L."/>
            <person name="Lapidus A."/>
            <person name="Lavire C."/>
            <person name="Marechal J."/>
            <person name="Martinez M."/>
            <person name="Mastronunzio J.E."/>
            <person name="Mullin B.C."/>
            <person name="Niemann J."/>
            <person name="Pujic P."/>
            <person name="Rawnsley T."/>
            <person name="Rouy Z."/>
            <person name="Schenowitz C."/>
            <person name="Sellstedt A."/>
            <person name="Tavares F."/>
            <person name="Tomkins J.P."/>
            <person name="Vallenet D."/>
            <person name="Valverde C."/>
            <person name="Wall L.G."/>
            <person name="Wang Y."/>
            <person name="Medigue C."/>
            <person name="Benson D.R."/>
        </authorList>
    </citation>
    <scope>NUCLEOTIDE SEQUENCE [LARGE SCALE GENOMIC DNA]</scope>
    <source>
        <strain evidence="7">DSM 45986 / CECT 9034 / ACN14a</strain>
    </source>
</reference>
<keyword evidence="7" id="KW-1185">Reference proteome</keyword>
<dbReference type="AlphaFoldDB" id="Q0RBW4"/>
<accession>Q0RBW4</accession>
<dbReference type="Pfam" id="PF00440">
    <property type="entry name" value="TetR_N"/>
    <property type="match status" value="1"/>
</dbReference>
<dbReference type="PANTHER" id="PTHR30055:SF234">
    <property type="entry name" value="HTH-TYPE TRANSCRIPTIONAL REGULATOR BETI"/>
    <property type="match status" value="1"/>
</dbReference>
<keyword evidence="3" id="KW-0804">Transcription</keyword>
<evidence type="ECO:0000256" key="4">
    <source>
        <dbReference type="PROSITE-ProRule" id="PRU00335"/>
    </source>
</evidence>
<dbReference type="SUPFAM" id="SSF46689">
    <property type="entry name" value="Homeodomain-like"/>
    <property type="match status" value="1"/>
</dbReference>
<feature type="domain" description="HTH tetR-type" evidence="5">
    <location>
        <begin position="59"/>
        <end position="118"/>
    </location>
</feature>
<dbReference type="InterPro" id="IPR009057">
    <property type="entry name" value="Homeodomain-like_sf"/>
</dbReference>
<organism evidence="6 7">
    <name type="scientific">Frankia alni (strain DSM 45986 / CECT 9034 / ACN14a)</name>
    <dbReference type="NCBI Taxonomy" id="326424"/>
    <lineage>
        <taxon>Bacteria</taxon>
        <taxon>Bacillati</taxon>
        <taxon>Actinomycetota</taxon>
        <taxon>Actinomycetes</taxon>
        <taxon>Frankiales</taxon>
        <taxon>Frankiaceae</taxon>
        <taxon>Frankia</taxon>
    </lineage>
</organism>
<dbReference type="HOGENOM" id="CLU_1188537_0_0_11"/>
<evidence type="ECO:0000259" key="5">
    <source>
        <dbReference type="PROSITE" id="PS50977"/>
    </source>
</evidence>
<dbReference type="GO" id="GO:0003700">
    <property type="term" value="F:DNA-binding transcription factor activity"/>
    <property type="evidence" value="ECO:0007669"/>
    <property type="project" value="TreeGrafter"/>
</dbReference>
<dbReference type="PROSITE" id="PS50977">
    <property type="entry name" value="HTH_TETR_2"/>
    <property type="match status" value="1"/>
</dbReference>
<sequence>MADAFQKLALVSRACGFSPPPGTNLRFAGHTTNDAGRIPGRGWDDWMPDLAPATRADARRNRQAILATARRVFAEQGVQASLDEIAQRANVGNATLYRHFGSRCQLVAAALSEQMEKYAQMAAAAAAEPDPWNALRGYLTALCRMQAADRGLADLLTSDTFPDAANAGLVHRAGAHAPESSARLIALLLDGLQAASATPAAPPPSESELLTVMRGDALEAEPPGVRGEAAAGG</sequence>
<dbReference type="EMBL" id="CT573213">
    <property type="protein sequence ID" value="CAJ65066.1"/>
    <property type="molecule type" value="Genomic_DNA"/>
</dbReference>
<feature type="DNA-binding region" description="H-T-H motif" evidence="4">
    <location>
        <begin position="81"/>
        <end position="100"/>
    </location>
</feature>
<dbReference type="SUPFAM" id="SSF48498">
    <property type="entry name" value="Tetracyclin repressor-like, C-terminal domain"/>
    <property type="match status" value="1"/>
</dbReference>
<dbReference type="PRINTS" id="PR00455">
    <property type="entry name" value="HTHTETR"/>
</dbReference>
<name>Q0RBW4_FRAAA</name>
<protein>
    <submittedName>
        <fullName evidence="6">TetR family transcriptional regulatory protein</fullName>
    </submittedName>
</protein>
<evidence type="ECO:0000256" key="3">
    <source>
        <dbReference type="ARBA" id="ARBA00023163"/>
    </source>
</evidence>
<dbReference type="InterPro" id="IPR050109">
    <property type="entry name" value="HTH-type_TetR-like_transc_reg"/>
</dbReference>
<evidence type="ECO:0000256" key="2">
    <source>
        <dbReference type="ARBA" id="ARBA00023125"/>
    </source>
</evidence>
<keyword evidence="2 4" id="KW-0238">DNA-binding</keyword>
<evidence type="ECO:0000256" key="1">
    <source>
        <dbReference type="ARBA" id="ARBA00023015"/>
    </source>
</evidence>
<evidence type="ECO:0000313" key="6">
    <source>
        <dbReference type="EMBL" id="CAJ65066.1"/>
    </source>
</evidence>
<dbReference type="GO" id="GO:0000976">
    <property type="term" value="F:transcription cis-regulatory region binding"/>
    <property type="evidence" value="ECO:0007669"/>
    <property type="project" value="TreeGrafter"/>
</dbReference>
<proteinExistence type="predicted"/>
<dbReference type="InterPro" id="IPR036271">
    <property type="entry name" value="Tet_transcr_reg_TetR-rel_C_sf"/>
</dbReference>
<dbReference type="InterPro" id="IPR001647">
    <property type="entry name" value="HTH_TetR"/>
</dbReference>
<keyword evidence="1" id="KW-0805">Transcription regulation</keyword>
<dbReference type="Proteomes" id="UP000000657">
    <property type="component" value="Chromosome"/>
</dbReference>
<dbReference type="PANTHER" id="PTHR30055">
    <property type="entry name" value="HTH-TYPE TRANSCRIPTIONAL REGULATOR RUTR"/>
    <property type="match status" value="1"/>
</dbReference>
<dbReference type="Gene3D" id="1.10.357.10">
    <property type="entry name" value="Tetracycline Repressor, domain 2"/>
    <property type="match status" value="1"/>
</dbReference>
<dbReference type="eggNOG" id="COG1309">
    <property type="taxonomic scope" value="Bacteria"/>
</dbReference>
<gene>
    <name evidence="6" type="ordered locus">FRAAL6443</name>
</gene>
<evidence type="ECO:0000313" key="7">
    <source>
        <dbReference type="Proteomes" id="UP000000657"/>
    </source>
</evidence>